<dbReference type="GO" id="GO:0015833">
    <property type="term" value="P:peptide transport"/>
    <property type="evidence" value="ECO:0007669"/>
    <property type="project" value="TreeGrafter"/>
</dbReference>
<evidence type="ECO:0000256" key="1">
    <source>
        <dbReference type="ARBA" id="ARBA00022729"/>
    </source>
</evidence>
<dbReference type="Gene3D" id="3.10.105.10">
    <property type="entry name" value="Dipeptide-binding Protein, Domain 3"/>
    <property type="match status" value="1"/>
</dbReference>
<organism evidence="3 4">
    <name type="scientific">Alcanivorax hongdengensis A-11-3</name>
    <dbReference type="NCBI Taxonomy" id="1177179"/>
    <lineage>
        <taxon>Bacteria</taxon>
        <taxon>Pseudomonadati</taxon>
        <taxon>Pseudomonadota</taxon>
        <taxon>Gammaproteobacteria</taxon>
        <taxon>Oceanospirillales</taxon>
        <taxon>Alcanivoracaceae</taxon>
        <taxon>Alcanivorax</taxon>
    </lineage>
</organism>
<dbReference type="CDD" id="cd08497">
    <property type="entry name" value="MbnE-like"/>
    <property type="match status" value="1"/>
</dbReference>
<dbReference type="RefSeq" id="WP_008928520.1">
    <property type="nucleotide sequence ID" value="NZ_AMRJ01000007.1"/>
</dbReference>
<dbReference type="PATRIC" id="fig|1177179.3.peg.1345"/>
<dbReference type="PIRSF" id="PIRSF002741">
    <property type="entry name" value="MppA"/>
    <property type="match status" value="1"/>
</dbReference>
<evidence type="ECO:0000313" key="4">
    <source>
        <dbReference type="Proteomes" id="UP000010164"/>
    </source>
</evidence>
<sequence length="599" mass="69027">MLVLMTSMAVYADIHRSHGYHPFGELHYPADFRHFDYVNPDAPKGGTLRLFAQGTFDSLNPYILKGIGTNKVPGLQMYTFTDMADSLMMGAQDNNPLGDEAGAAYGLIADWIEYPDDRSWCTFHIRQQARFHDGHPIRADDVVYTVNLLREQGDPEYALKLSDVQKVEALDPQRVKFTFSRPGRDLPLVVGALPILPRHYWQKHDFSSADLTPPLSSGPYRVARVEAGKKLVLERVRDYWARDLPVNKGRYNFDRVEFQFYRDADVGFEAFKTGAYDVNYDYSSKHWKTAYDFPAMRDGRVKRAEIPHQMPRPTQAFFFNTRRPPFDDLRVRKAMNLLFDFEWTNKQLFSGAYTRTGSWFVNSRYRAPALPSEAERQLLAPLKSELPADLLSADISQPVNDGSGQIRDRLRQALVLLREAGWHLKDQTLVNAQGQPLRFTVLNYHNPGIYRILAPWFRNMKRLGIEAEYREVDPSAYKQRLDHFDYDMVLFVLPMRAYPGPELNDYFGSGSAKITGSHNLAGINDPAVDALIHTALSTDNEQTYVAALQALDRLLRYQHYGVLNYYISYHRLAWWDKFGRPPEPLPYALGLDTWWMKKQ</sequence>
<dbReference type="GO" id="GO:0043190">
    <property type="term" value="C:ATP-binding cassette (ABC) transporter complex"/>
    <property type="evidence" value="ECO:0007669"/>
    <property type="project" value="InterPro"/>
</dbReference>
<dbReference type="PANTHER" id="PTHR30290">
    <property type="entry name" value="PERIPLASMIC BINDING COMPONENT OF ABC TRANSPORTER"/>
    <property type="match status" value="1"/>
</dbReference>
<dbReference type="SUPFAM" id="SSF53850">
    <property type="entry name" value="Periplasmic binding protein-like II"/>
    <property type="match status" value="1"/>
</dbReference>
<feature type="domain" description="Solute-binding protein family 5" evidence="2">
    <location>
        <begin position="108"/>
        <end position="508"/>
    </location>
</feature>
<dbReference type="eggNOG" id="COG4166">
    <property type="taxonomic scope" value="Bacteria"/>
</dbReference>
<protein>
    <submittedName>
        <fullName evidence="3">Oligopeptide ABC transporter periplasmic peptide-binding protein</fullName>
    </submittedName>
</protein>
<dbReference type="EMBL" id="AMRJ01000007">
    <property type="protein sequence ID" value="EKF74898.1"/>
    <property type="molecule type" value="Genomic_DNA"/>
</dbReference>
<dbReference type="InterPro" id="IPR039424">
    <property type="entry name" value="SBP_5"/>
</dbReference>
<reference evidence="3 4" key="1">
    <citation type="journal article" date="2012" name="J. Bacteriol.">
        <title>Genome Sequence of the Alkane-Degrading Bacterium Alcanivorax hongdengensis Type Strain A-11-3.</title>
        <authorList>
            <person name="Lai Q."/>
            <person name="Shao Z."/>
        </authorList>
    </citation>
    <scope>NUCLEOTIDE SEQUENCE [LARGE SCALE GENOMIC DNA]</scope>
    <source>
        <strain evidence="3 4">A-11-3</strain>
    </source>
</reference>
<keyword evidence="1" id="KW-0732">Signal</keyword>
<dbReference type="Proteomes" id="UP000010164">
    <property type="component" value="Unassembled WGS sequence"/>
</dbReference>
<dbReference type="Gene3D" id="3.40.190.10">
    <property type="entry name" value="Periplasmic binding protein-like II"/>
    <property type="match status" value="1"/>
</dbReference>
<dbReference type="STRING" id="1177179.A11A3_06690"/>
<dbReference type="GO" id="GO:0042884">
    <property type="term" value="P:microcin transport"/>
    <property type="evidence" value="ECO:0007669"/>
    <property type="project" value="TreeGrafter"/>
</dbReference>
<name>L0WDM8_9GAMM</name>
<dbReference type="InterPro" id="IPR030678">
    <property type="entry name" value="Peptide/Ni-bd"/>
</dbReference>
<accession>L0WDM8</accession>
<dbReference type="PANTHER" id="PTHR30290:SF64">
    <property type="entry name" value="ABC TRANSPORTER PERIPLASMIC BINDING PROTEIN"/>
    <property type="match status" value="1"/>
</dbReference>
<gene>
    <name evidence="3" type="ORF">A11A3_06690</name>
</gene>
<dbReference type="InterPro" id="IPR000914">
    <property type="entry name" value="SBP_5_dom"/>
</dbReference>
<dbReference type="Pfam" id="PF00496">
    <property type="entry name" value="SBP_bac_5"/>
    <property type="match status" value="1"/>
</dbReference>
<comment type="caution">
    <text evidence="3">The sequence shown here is derived from an EMBL/GenBank/DDBJ whole genome shotgun (WGS) entry which is preliminary data.</text>
</comment>
<evidence type="ECO:0000313" key="3">
    <source>
        <dbReference type="EMBL" id="EKF74898.1"/>
    </source>
</evidence>
<evidence type="ECO:0000259" key="2">
    <source>
        <dbReference type="Pfam" id="PF00496"/>
    </source>
</evidence>
<keyword evidence="4" id="KW-1185">Reference proteome</keyword>
<dbReference type="GO" id="GO:0030288">
    <property type="term" value="C:outer membrane-bounded periplasmic space"/>
    <property type="evidence" value="ECO:0007669"/>
    <property type="project" value="TreeGrafter"/>
</dbReference>
<dbReference type="AlphaFoldDB" id="L0WDM8"/>
<proteinExistence type="predicted"/>
<dbReference type="GO" id="GO:1904680">
    <property type="term" value="F:peptide transmembrane transporter activity"/>
    <property type="evidence" value="ECO:0007669"/>
    <property type="project" value="TreeGrafter"/>
</dbReference>